<dbReference type="RefSeq" id="WP_111436517.1">
    <property type="nucleotide sequence ID" value="NZ_JACIGG010000034.1"/>
</dbReference>
<proteinExistence type="predicted"/>
<dbReference type="EMBL" id="NPEV01000071">
    <property type="protein sequence ID" value="RAI24682.1"/>
    <property type="molecule type" value="Genomic_DNA"/>
</dbReference>
<keyword evidence="2" id="KW-1185">Reference proteome</keyword>
<reference evidence="1 2" key="1">
    <citation type="submission" date="2017-07" db="EMBL/GenBank/DDBJ databases">
        <title>Draft Genome Sequences of Select Purple Nonsulfur Bacteria.</title>
        <authorList>
            <person name="Lasarre B."/>
            <person name="Mckinlay J.B."/>
        </authorList>
    </citation>
    <scope>NUCLEOTIDE SEQUENCE [LARGE SCALE GENOMIC DNA]</scope>
    <source>
        <strain evidence="1 2">DSM 11290</strain>
    </source>
</reference>
<gene>
    <name evidence="1" type="ORF">CH339_21660</name>
</gene>
<sequence length="69" mass="7410">MREGLKRLKGWRTRLSNAAFAVVGLLALVEPQLWAAVVPVRYQGAVLIVSALANILLRQVTTGPAGTKV</sequence>
<evidence type="ECO:0000313" key="1">
    <source>
        <dbReference type="EMBL" id="RAI24682.1"/>
    </source>
</evidence>
<comment type="caution">
    <text evidence="1">The sequence shown here is derived from an EMBL/GenBank/DDBJ whole genome shotgun (WGS) entry which is preliminary data.</text>
</comment>
<dbReference type="OrthoDB" id="7867385at2"/>
<protein>
    <submittedName>
        <fullName evidence="1">Uncharacterized protein</fullName>
    </submittedName>
</protein>
<evidence type="ECO:0000313" key="2">
    <source>
        <dbReference type="Proteomes" id="UP000249299"/>
    </source>
</evidence>
<dbReference type="AlphaFoldDB" id="A0A327JIN0"/>
<name>A0A327JIN0_9HYPH</name>
<accession>A0A327JIN0</accession>
<organism evidence="1 2">
    <name type="scientific">Rhodobium orientis</name>
    <dbReference type="NCBI Taxonomy" id="34017"/>
    <lineage>
        <taxon>Bacteria</taxon>
        <taxon>Pseudomonadati</taxon>
        <taxon>Pseudomonadota</taxon>
        <taxon>Alphaproteobacteria</taxon>
        <taxon>Hyphomicrobiales</taxon>
        <taxon>Rhodobiaceae</taxon>
        <taxon>Rhodobium</taxon>
    </lineage>
</organism>
<dbReference type="Proteomes" id="UP000249299">
    <property type="component" value="Unassembled WGS sequence"/>
</dbReference>